<dbReference type="OMA" id="FIIFEVP"/>
<sequence>MRSIKVLLMQEAQEKAKREAPGQNQTVATLQCLGSGSKVTINLQDSEKRPKARYTLKSLSVISAPLRDKLTGPRCYLSTAPKLWFQAGHHLTAQVLLPSISNCKLYLVFEASSKRSSPTATIATTAEDSEEEMTPITDTDEYLLLRKRWSVVVKALIAVILLTSGLAIIVFVIFEVPCPPACRRAGNLCRCQQWRRQKEDGIGGGPQPGATEGPITGKPDKVGPRTEAPNSSSPKKPSEIIFIHQTYF</sequence>
<name>A0A6P5KQL0_PHACI</name>
<dbReference type="PANTHER" id="PTHR36870">
    <property type="entry name" value="C17ORF78 ISOFORM 2"/>
    <property type="match status" value="1"/>
</dbReference>
<keyword evidence="2" id="KW-1133">Transmembrane helix</keyword>
<dbReference type="CTD" id="109279424"/>
<accession>A0A6P5KQL0</accession>
<proteinExistence type="predicted"/>
<feature type="transmembrane region" description="Helical" evidence="2">
    <location>
        <begin position="151"/>
        <end position="174"/>
    </location>
</feature>
<dbReference type="RefSeq" id="XP_020847102.1">
    <property type="nucleotide sequence ID" value="XM_020991443.1"/>
</dbReference>
<evidence type="ECO:0000313" key="3">
    <source>
        <dbReference type="Proteomes" id="UP000515140"/>
    </source>
</evidence>
<dbReference type="Proteomes" id="UP000515140">
    <property type="component" value="Unplaced"/>
</dbReference>
<dbReference type="AlphaFoldDB" id="A0A6P5KQL0"/>
<keyword evidence="2" id="KW-0812">Transmembrane</keyword>
<dbReference type="GeneID" id="110211881"/>
<dbReference type="Pfam" id="PF15829">
    <property type="entry name" value="DUF4711"/>
    <property type="match status" value="1"/>
</dbReference>
<feature type="region of interest" description="Disordered" evidence="1">
    <location>
        <begin position="199"/>
        <end position="239"/>
    </location>
</feature>
<evidence type="ECO:0000313" key="4">
    <source>
        <dbReference type="RefSeq" id="XP_020847102.1"/>
    </source>
</evidence>
<dbReference type="InterPro" id="IPR031668">
    <property type="entry name" value="DUF4711"/>
</dbReference>
<gene>
    <name evidence="4" type="primary">CUNH17orf78</name>
</gene>
<reference evidence="4" key="1">
    <citation type="submission" date="2025-08" db="UniProtKB">
        <authorList>
            <consortium name="RefSeq"/>
        </authorList>
    </citation>
    <scope>IDENTIFICATION</scope>
    <source>
        <tissue evidence="4">Spleen</tissue>
    </source>
</reference>
<evidence type="ECO:0000256" key="1">
    <source>
        <dbReference type="SAM" id="MobiDB-lite"/>
    </source>
</evidence>
<protein>
    <submittedName>
        <fullName evidence="4">Uncharacterized protein C17orf78 homolog isoform X2</fullName>
    </submittedName>
</protein>
<evidence type="ECO:0000256" key="2">
    <source>
        <dbReference type="SAM" id="Phobius"/>
    </source>
</evidence>
<dbReference type="PANTHER" id="PTHR36870:SF1">
    <property type="entry name" value="CHROMOSOME 17 C17ORF78 HOMOLOG"/>
    <property type="match status" value="1"/>
</dbReference>
<keyword evidence="2" id="KW-0472">Membrane</keyword>
<keyword evidence="3" id="KW-1185">Reference proteome</keyword>
<organism evidence="3 4">
    <name type="scientific">Phascolarctos cinereus</name>
    <name type="common">Koala</name>
    <dbReference type="NCBI Taxonomy" id="38626"/>
    <lineage>
        <taxon>Eukaryota</taxon>
        <taxon>Metazoa</taxon>
        <taxon>Chordata</taxon>
        <taxon>Craniata</taxon>
        <taxon>Vertebrata</taxon>
        <taxon>Euteleostomi</taxon>
        <taxon>Mammalia</taxon>
        <taxon>Metatheria</taxon>
        <taxon>Diprotodontia</taxon>
        <taxon>Phascolarctidae</taxon>
        <taxon>Phascolarctos</taxon>
    </lineage>
</organism>